<dbReference type="Gene3D" id="2.30.42.10">
    <property type="match status" value="1"/>
</dbReference>
<evidence type="ECO:0000313" key="2">
    <source>
        <dbReference type="Proteomes" id="UP000283003"/>
    </source>
</evidence>
<dbReference type="EMBL" id="RXOL01000009">
    <property type="protein sequence ID" value="RVQ65135.1"/>
    <property type="molecule type" value="Genomic_DNA"/>
</dbReference>
<proteinExistence type="predicted"/>
<comment type="caution">
    <text evidence="1">The sequence shown here is derived from an EMBL/GenBank/DDBJ whole genome shotgun (WGS) entry which is preliminary data.</text>
</comment>
<protein>
    <recommendedName>
        <fullName evidence="3">PDZ domain-containing protein</fullName>
    </recommendedName>
</protein>
<reference evidence="1 2" key="1">
    <citation type="submission" date="2018-12" db="EMBL/GenBank/DDBJ databases">
        <title>Croceicoccus ponticola sp. nov., a lipolytic bacterium isolated from seawater.</title>
        <authorList>
            <person name="Yoon J.-H."/>
        </authorList>
    </citation>
    <scope>NUCLEOTIDE SEQUENCE [LARGE SCALE GENOMIC DNA]</scope>
    <source>
        <strain evidence="1 2">GM-16</strain>
    </source>
</reference>
<evidence type="ECO:0000313" key="1">
    <source>
        <dbReference type="EMBL" id="RVQ65135.1"/>
    </source>
</evidence>
<keyword evidence="2" id="KW-1185">Reference proteome</keyword>
<evidence type="ECO:0008006" key="3">
    <source>
        <dbReference type="Google" id="ProtNLM"/>
    </source>
</evidence>
<dbReference type="AlphaFoldDB" id="A0A437GUK2"/>
<organism evidence="1 2">
    <name type="scientific">Croceicoccus ponticola</name>
    <dbReference type="NCBI Taxonomy" id="2217664"/>
    <lineage>
        <taxon>Bacteria</taxon>
        <taxon>Pseudomonadati</taxon>
        <taxon>Pseudomonadota</taxon>
        <taxon>Alphaproteobacteria</taxon>
        <taxon>Sphingomonadales</taxon>
        <taxon>Erythrobacteraceae</taxon>
        <taxon>Croceicoccus</taxon>
    </lineage>
</organism>
<dbReference type="Proteomes" id="UP000283003">
    <property type="component" value="Unassembled WGS sequence"/>
</dbReference>
<gene>
    <name evidence="1" type="ORF">EKN06_14055</name>
</gene>
<dbReference type="RefSeq" id="WP_127613554.1">
    <property type="nucleotide sequence ID" value="NZ_RXOL01000009.1"/>
</dbReference>
<sequence>MRLAGLALFLVMTVLAAGFLLKGNGANPLRSDIDEYVLLPGSGEEGVPDPIHTTAAPGMLASPTLGKEFAESLVLLPDAASKAGKGFWISAKSDPDMLVRHKLRTGDIILDMDGRPLDADRIGALGGELGMLDDVEITFVRDHQVRKRLLTFNE</sequence>
<dbReference type="OrthoDB" id="7433279at2"/>
<accession>A0A437GUK2</accession>
<name>A0A437GUK2_9SPHN</name>
<dbReference type="InterPro" id="IPR036034">
    <property type="entry name" value="PDZ_sf"/>
</dbReference>